<keyword evidence="5 8" id="KW-0677">Repeat</keyword>
<keyword evidence="12" id="KW-1185">Reference proteome</keyword>
<dbReference type="PIRSF" id="PIRSF006076">
    <property type="entry name" value="OM_assembly_OMP85"/>
    <property type="match status" value="1"/>
</dbReference>
<evidence type="ECO:0000256" key="2">
    <source>
        <dbReference type="ARBA" id="ARBA00022452"/>
    </source>
</evidence>
<name>A0A426QE85_9GAMM</name>
<dbReference type="AlphaFoldDB" id="A0A426QE85"/>
<dbReference type="PROSITE" id="PS51779">
    <property type="entry name" value="POTRA"/>
    <property type="match status" value="5"/>
</dbReference>
<accession>A0A426QE85</accession>
<gene>
    <name evidence="8 11" type="primary">bamA</name>
    <name evidence="11" type="ORF">D6C00_14935</name>
</gene>
<keyword evidence="7 8" id="KW-0998">Cell outer membrane</keyword>
<dbReference type="InterPro" id="IPR010827">
    <property type="entry name" value="BamA/TamA_POTRA"/>
</dbReference>
<dbReference type="FunFam" id="3.10.20.310:FF:000002">
    <property type="entry name" value="Outer membrane protein assembly factor BamA"/>
    <property type="match status" value="1"/>
</dbReference>
<feature type="chain" id="PRO_5019592880" description="Outer membrane protein assembly factor BamA" evidence="8">
    <location>
        <begin position="21"/>
        <end position="760"/>
    </location>
</feature>
<dbReference type="Pfam" id="PF07244">
    <property type="entry name" value="POTRA"/>
    <property type="match status" value="5"/>
</dbReference>
<evidence type="ECO:0000256" key="7">
    <source>
        <dbReference type="ARBA" id="ARBA00023237"/>
    </source>
</evidence>
<comment type="subcellular location">
    <subcellularLocation>
        <location evidence="8">Cell outer membrane</location>
    </subcellularLocation>
    <subcellularLocation>
        <location evidence="1">Membrane</location>
    </subcellularLocation>
</comment>
<dbReference type="InterPro" id="IPR034746">
    <property type="entry name" value="POTRA"/>
</dbReference>
<dbReference type="Proteomes" id="UP000287798">
    <property type="component" value="Unassembled WGS sequence"/>
</dbReference>
<evidence type="ECO:0000256" key="8">
    <source>
        <dbReference type="HAMAP-Rule" id="MF_01430"/>
    </source>
</evidence>
<dbReference type="InterPro" id="IPR039910">
    <property type="entry name" value="D15-like"/>
</dbReference>
<dbReference type="GO" id="GO:1990063">
    <property type="term" value="C:Bam protein complex"/>
    <property type="evidence" value="ECO:0007669"/>
    <property type="project" value="TreeGrafter"/>
</dbReference>
<proteinExistence type="inferred from homology"/>
<evidence type="ECO:0000256" key="5">
    <source>
        <dbReference type="ARBA" id="ARBA00022737"/>
    </source>
</evidence>
<dbReference type="FunFam" id="3.10.20.310:FF:000001">
    <property type="entry name" value="Outer membrane protein assembly factor BamA"/>
    <property type="match status" value="1"/>
</dbReference>
<protein>
    <recommendedName>
        <fullName evidence="8 9">Outer membrane protein assembly factor BamA</fullName>
    </recommendedName>
</protein>
<dbReference type="EMBL" id="QZMU01000002">
    <property type="protein sequence ID" value="RRQ20049.1"/>
    <property type="molecule type" value="Genomic_DNA"/>
</dbReference>
<dbReference type="InterPro" id="IPR000184">
    <property type="entry name" value="Bac_surfAg_D15"/>
</dbReference>
<keyword evidence="4 8" id="KW-0732">Signal</keyword>
<comment type="caution">
    <text evidence="11">The sequence shown here is derived from an EMBL/GenBank/DDBJ whole genome shotgun (WGS) entry which is preliminary data.</text>
</comment>
<evidence type="ECO:0000256" key="1">
    <source>
        <dbReference type="ARBA" id="ARBA00004370"/>
    </source>
</evidence>
<evidence type="ECO:0000256" key="4">
    <source>
        <dbReference type="ARBA" id="ARBA00022729"/>
    </source>
</evidence>
<keyword evidence="6 8" id="KW-0472">Membrane</keyword>
<dbReference type="Gene3D" id="2.40.160.50">
    <property type="entry name" value="membrane protein fhac: a member of the omp85/tpsb transporter family"/>
    <property type="match status" value="1"/>
</dbReference>
<dbReference type="Gene3D" id="3.10.20.310">
    <property type="entry name" value="membrane protein fhac"/>
    <property type="match status" value="5"/>
</dbReference>
<keyword evidence="3 8" id="KW-0812">Transmembrane</keyword>
<dbReference type="HAMAP" id="MF_01430">
    <property type="entry name" value="OM_assembly_BamA"/>
    <property type="match status" value="1"/>
</dbReference>
<evidence type="ECO:0000256" key="6">
    <source>
        <dbReference type="ARBA" id="ARBA00023136"/>
    </source>
</evidence>
<feature type="signal peptide" evidence="8">
    <location>
        <begin position="1"/>
        <end position="20"/>
    </location>
</feature>
<evidence type="ECO:0000313" key="12">
    <source>
        <dbReference type="Proteomes" id="UP000287798"/>
    </source>
</evidence>
<feature type="domain" description="POTRA" evidence="10">
    <location>
        <begin position="24"/>
        <end position="91"/>
    </location>
</feature>
<evidence type="ECO:0000313" key="11">
    <source>
        <dbReference type="EMBL" id="RRQ20049.1"/>
    </source>
</evidence>
<dbReference type="Pfam" id="PF01103">
    <property type="entry name" value="Omp85"/>
    <property type="match status" value="1"/>
</dbReference>
<feature type="domain" description="POTRA" evidence="10">
    <location>
        <begin position="347"/>
        <end position="421"/>
    </location>
</feature>
<evidence type="ECO:0000256" key="3">
    <source>
        <dbReference type="ARBA" id="ARBA00022692"/>
    </source>
</evidence>
<dbReference type="PANTHER" id="PTHR12815">
    <property type="entry name" value="SORTING AND ASSEMBLY MACHINERY SAMM50 PROTEIN FAMILY MEMBER"/>
    <property type="match status" value="1"/>
</dbReference>
<dbReference type="InterPro" id="IPR023707">
    <property type="entry name" value="OM_assembly_BamA"/>
</dbReference>
<evidence type="ECO:0000259" key="10">
    <source>
        <dbReference type="PROSITE" id="PS51779"/>
    </source>
</evidence>
<dbReference type="OrthoDB" id="9803054at2"/>
<feature type="domain" description="POTRA" evidence="10">
    <location>
        <begin position="175"/>
        <end position="263"/>
    </location>
</feature>
<dbReference type="NCBIfam" id="TIGR03303">
    <property type="entry name" value="OM_YaeT"/>
    <property type="match status" value="1"/>
</dbReference>
<evidence type="ECO:0000256" key="9">
    <source>
        <dbReference type="NCBIfam" id="TIGR03303"/>
    </source>
</evidence>
<comment type="function">
    <text evidence="8">Part of the outer membrane protein assembly complex, which is involved in assembly and insertion of beta-barrel proteins into the outer membrane.</text>
</comment>
<comment type="subunit">
    <text evidence="8">Part of the Bam complex.</text>
</comment>
<comment type="similarity">
    <text evidence="8">Belongs to the BamA family.</text>
</comment>
<reference evidence="11 12" key="1">
    <citation type="journal article" date="2010" name="Int. J. Syst. Evol. Microbiol.">
        <title>Thiohalobacter thiocyanaticus gen. nov., sp. nov., a moderately halophilic, sulfur-oxidizing gammaproteobacterium from hypersaline lakes, that utilizes thiocyanate.</title>
        <authorList>
            <person name="Sorokin D.Y."/>
            <person name="Kovaleva O.L."/>
            <person name="Tourova T.P."/>
            <person name="Muyzer G."/>
        </authorList>
    </citation>
    <scope>NUCLEOTIDE SEQUENCE [LARGE SCALE GENOMIC DNA]</scope>
    <source>
        <strain evidence="11 12">Hrh1</strain>
    </source>
</reference>
<dbReference type="GO" id="GO:0051205">
    <property type="term" value="P:protein insertion into membrane"/>
    <property type="evidence" value="ECO:0007669"/>
    <property type="project" value="UniProtKB-UniRule"/>
</dbReference>
<sequence length="760" mass="85387" precursor="true">MRLTALVLFLVWLLPLAAHAFTPFVVEDIRVEGLQRISAGTVFNYLPVKTGETFDEARSEQAIRALFRTGFFQDVELERDGSVLVATLVERPAISSIEISGNKDIESEPLLDSLKQIGFAEGRVFNRSLLEKVEQELRVQYFARGKYGVKLTTTVTPLERNRVGITIDVSEGKAARIKQINIVGNEVFDDETLLDEFELSTPTLLSFYTGKDQYSKRKLAGDLETLRSFYLDRGYLNFNIDSTQVTITPDKQDIYITINLQEGEQYRIEEVKLSGDFVVDPEELFPLVDVNPGEIFSRKRVSDSVERISEYLGNEGYAFANVNTIPDVDEENREVQVTFFVDPGKRVYVRRIDMRGNTKTRDEVLRREMRQMERGWFSASAVERSRTRLDRLGFFEEVNVETPAVPGAPDQVDVNFSVKERPSGNLILGVGYAQSSGLLLNASVSQNNFLGTGKRLSVNFNNSDFDTLYSFNYSNPYYTIDGISRGFGAFYRETDAAEANIAEYNVDSFGGNVSHGIPISEFNQVRLNVEYEHIELGTTIISPFIVEDFINAEGDSFNTLKLTGSWSYDTRNRAIFADRGTLQSVSAEVTVPGLDLQFYKLNLRQQVFLPLTELFTLSLNAELGYGGGYGDFDDLPFFENFFAGGVRTVRGWEDNTLGPRDARFNEPIGGAFKTVGNVELLFPPPFFADSNSFRMLGFFDIGNVFADVDDFDADELRYSVGVGATWLSPLGALTFSLAQPLNDESEDDVQVFQFTVGTNF</sequence>
<feature type="domain" description="POTRA" evidence="10">
    <location>
        <begin position="266"/>
        <end position="344"/>
    </location>
</feature>
<dbReference type="RefSeq" id="WP_125182610.1">
    <property type="nucleotide sequence ID" value="NZ_QZMU01000002.1"/>
</dbReference>
<organism evidence="11 12">
    <name type="scientific">Thiohalobacter thiocyanaticus</name>
    <dbReference type="NCBI Taxonomy" id="585455"/>
    <lineage>
        <taxon>Bacteria</taxon>
        <taxon>Pseudomonadati</taxon>
        <taxon>Pseudomonadota</taxon>
        <taxon>Gammaproteobacteria</taxon>
        <taxon>Thiohalobacterales</taxon>
        <taxon>Thiohalobacteraceae</taxon>
        <taxon>Thiohalobacter</taxon>
    </lineage>
</organism>
<keyword evidence="2 8" id="KW-1134">Transmembrane beta strand</keyword>
<dbReference type="PANTHER" id="PTHR12815:SF23">
    <property type="entry name" value="OUTER MEMBRANE PROTEIN ASSEMBLY FACTOR BAMA"/>
    <property type="match status" value="1"/>
</dbReference>
<feature type="domain" description="POTRA" evidence="10">
    <location>
        <begin position="92"/>
        <end position="172"/>
    </location>
</feature>
<dbReference type="GO" id="GO:0043165">
    <property type="term" value="P:Gram-negative-bacterium-type cell outer membrane assembly"/>
    <property type="evidence" value="ECO:0007669"/>
    <property type="project" value="UniProtKB-UniRule"/>
</dbReference>